<gene>
    <name evidence="1" type="ORF">M422DRAFT_261469</name>
</gene>
<protein>
    <submittedName>
        <fullName evidence="1">Uncharacterized protein</fullName>
    </submittedName>
</protein>
<proteinExistence type="predicted"/>
<name>A0A0C9V322_SPHS4</name>
<accession>A0A0C9V322</accession>
<dbReference type="AlphaFoldDB" id="A0A0C9V322"/>
<keyword evidence="2" id="KW-1185">Reference proteome</keyword>
<dbReference type="EMBL" id="KN837181">
    <property type="protein sequence ID" value="KIJ36142.1"/>
    <property type="molecule type" value="Genomic_DNA"/>
</dbReference>
<dbReference type="Proteomes" id="UP000054279">
    <property type="component" value="Unassembled WGS sequence"/>
</dbReference>
<organism evidence="1 2">
    <name type="scientific">Sphaerobolus stellatus (strain SS14)</name>
    <dbReference type="NCBI Taxonomy" id="990650"/>
    <lineage>
        <taxon>Eukaryota</taxon>
        <taxon>Fungi</taxon>
        <taxon>Dikarya</taxon>
        <taxon>Basidiomycota</taxon>
        <taxon>Agaricomycotina</taxon>
        <taxon>Agaricomycetes</taxon>
        <taxon>Phallomycetidae</taxon>
        <taxon>Geastrales</taxon>
        <taxon>Sphaerobolaceae</taxon>
        <taxon>Sphaerobolus</taxon>
    </lineage>
</organism>
<dbReference type="OrthoDB" id="2964870at2759"/>
<reference evidence="1 2" key="1">
    <citation type="submission" date="2014-06" db="EMBL/GenBank/DDBJ databases">
        <title>Evolutionary Origins and Diversification of the Mycorrhizal Mutualists.</title>
        <authorList>
            <consortium name="DOE Joint Genome Institute"/>
            <consortium name="Mycorrhizal Genomics Consortium"/>
            <person name="Kohler A."/>
            <person name="Kuo A."/>
            <person name="Nagy L.G."/>
            <person name="Floudas D."/>
            <person name="Copeland A."/>
            <person name="Barry K.W."/>
            <person name="Cichocki N."/>
            <person name="Veneault-Fourrey C."/>
            <person name="LaButti K."/>
            <person name="Lindquist E.A."/>
            <person name="Lipzen A."/>
            <person name="Lundell T."/>
            <person name="Morin E."/>
            <person name="Murat C."/>
            <person name="Riley R."/>
            <person name="Ohm R."/>
            <person name="Sun H."/>
            <person name="Tunlid A."/>
            <person name="Henrissat B."/>
            <person name="Grigoriev I.V."/>
            <person name="Hibbett D.S."/>
            <person name="Martin F."/>
        </authorList>
    </citation>
    <scope>NUCLEOTIDE SEQUENCE [LARGE SCALE GENOMIC DNA]</scope>
    <source>
        <strain evidence="1 2">SS14</strain>
    </source>
</reference>
<sequence>MPVYNTNSTSEQPRAQAESRVKLSEPAAALVYRGGNAQDFVGLRIESQALSVAFVSNISFSRDPLGDLYYRDVRDLADDCSYDIYFKVGEVLSVTFYGDDPNSPFAQFVSRDLASALGWLSYYVGNTSVQTQGTWQSYIVVNIVAKLFCRSRETSAEIDLTPIEKTVKFSLPFKALSTIIQSRRHPQPQVPQERFNGHKDIVDYNADRILFYPQTGKSEMTAYFIPREEGGASFEGQQFISDSPTATWSVL</sequence>
<evidence type="ECO:0000313" key="2">
    <source>
        <dbReference type="Proteomes" id="UP000054279"/>
    </source>
</evidence>
<evidence type="ECO:0000313" key="1">
    <source>
        <dbReference type="EMBL" id="KIJ36142.1"/>
    </source>
</evidence>
<dbReference type="HOGENOM" id="CLU_1094302_0_0_1"/>